<protein>
    <recommendedName>
        <fullName evidence="3">DDE Tnp4 domain-containing protein</fullName>
    </recommendedName>
</protein>
<dbReference type="GO" id="GO:0046872">
    <property type="term" value="F:metal ion binding"/>
    <property type="evidence" value="ECO:0007669"/>
    <property type="project" value="UniProtKB-KW"/>
</dbReference>
<evidence type="ECO:0000313" key="5">
    <source>
        <dbReference type="Proteomes" id="UP000078492"/>
    </source>
</evidence>
<dbReference type="EMBL" id="KQ980041">
    <property type="protein sequence ID" value="KYN18123.1"/>
    <property type="molecule type" value="Genomic_DNA"/>
</dbReference>
<keyword evidence="5" id="KW-1185">Reference proteome</keyword>
<evidence type="ECO:0000259" key="3">
    <source>
        <dbReference type="Pfam" id="PF13359"/>
    </source>
</evidence>
<dbReference type="InterPro" id="IPR027806">
    <property type="entry name" value="HARBI1_dom"/>
</dbReference>
<sequence>MMRPYSGQHLDARKRIVNYRLSRARRIIENTFGILVSRWRIFRKSICMNPNMVDKIVMATICLHNFLKTINDTRPEDNELYCPPSFIDVEQADGNIIPGTWRNEHSAGVQYIRPTSAHRSTAQAYKQRDDIADYFLMPACEVPWQNEYINRGFNAPVPDSY</sequence>
<feature type="domain" description="DDE Tnp4" evidence="3">
    <location>
        <begin position="2"/>
        <end position="65"/>
    </location>
</feature>
<proteinExistence type="predicted"/>
<evidence type="ECO:0000256" key="2">
    <source>
        <dbReference type="ARBA" id="ARBA00022723"/>
    </source>
</evidence>
<keyword evidence="2" id="KW-0479">Metal-binding</keyword>
<dbReference type="Proteomes" id="UP000078492">
    <property type="component" value="Unassembled WGS sequence"/>
</dbReference>
<gene>
    <name evidence="4" type="ORF">ALC57_09573</name>
</gene>
<dbReference type="AlphaFoldDB" id="A0A151J579"/>
<evidence type="ECO:0000256" key="1">
    <source>
        <dbReference type="ARBA" id="ARBA00001968"/>
    </source>
</evidence>
<accession>A0A151J579</accession>
<organism evidence="4 5">
    <name type="scientific">Trachymyrmex cornetzi</name>
    <dbReference type="NCBI Taxonomy" id="471704"/>
    <lineage>
        <taxon>Eukaryota</taxon>
        <taxon>Metazoa</taxon>
        <taxon>Ecdysozoa</taxon>
        <taxon>Arthropoda</taxon>
        <taxon>Hexapoda</taxon>
        <taxon>Insecta</taxon>
        <taxon>Pterygota</taxon>
        <taxon>Neoptera</taxon>
        <taxon>Endopterygota</taxon>
        <taxon>Hymenoptera</taxon>
        <taxon>Apocrita</taxon>
        <taxon>Aculeata</taxon>
        <taxon>Formicoidea</taxon>
        <taxon>Formicidae</taxon>
        <taxon>Myrmicinae</taxon>
        <taxon>Trachymyrmex</taxon>
    </lineage>
</organism>
<comment type="cofactor">
    <cofactor evidence="1">
        <name>a divalent metal cation</name>
        <dbReference type="ChEBI" id="CHEBI:60240"/>
    </cofactor>
</comment>
<reference evidence="4 5" key="1">
    <citation type="submission" date="2015-09" db="EMBL/GenBank/DDBJ databases">
        <title>Trachymyrmex cornetzi WGS genome.</title>
        <authorList>
            <person name="Nygaard S."/>
            <person name="Hu H."/>
            <person name="Boomsma J."/>
            <person name="Zhang G."/>
        </authorList>
    </citation>
    <scope>NUCLEOTIDE SEQUENCE [LARGE SCALE GENOMIC DNA]</scope>
    <source>
        <strain evidence="4">Tcor2-1</strain>
        <tissue evidence="4">Whole body</tissue>
    </source>
</reference>
<evidence type="ECO:0000313" key="4">
    <source>
        <dbReference type="EMBL" id="KYN18123.1"/>
    </source>
</evidence>
<dbReference type="STRING" id="471704.A0A151J579"/>
<dbReference type="Pfam" id="PF13359">
    <property type="entry name" value="DDE_Tnp_4"/>
    <property type="match status" value="1"/>
</dbReference>
<name>A0A151J579_9HYME</name>